<evidence type="ECO:0000313" key="5">
    <source>
        <dbReference type="Proteomes" id="UP000194137"/>
    </source>
</evidence>
<dbReference type="STRING" id="1235591.CAK95_07255"/>
<dbReference type="Pfam" id="PF00313">
    <property type="entry name" value="CSD"/>
    <property type="match status" value="1"/>
</dbReference>
<gene>
    <name evidence="4" type="ORF">CAK95_07255</name>
</gene>
<evidence type="ECO:0000256" key="1">
    <source>
        <dbReference type="ARBA" id="ARBA00004496"/>
    </source>
</evidence>
<dbReference type="InterPro" id="IPR012340">
    <property type="entry name" value="NA-bd_OB-fold"/>
</dbReference>
<dbReference type="GO" id="GO:0003676">
    <property type="term" value="F:nucleic acid binding"/>
    <property type="evidence" value="ECO:0007669"/>
    <property type="project" value="InterPro"/>
</dbReference>
<dbReference type="EMBL" id="CP021112">
    <property type="protein sequence ID" value="ARP98898.1"/>
    <property type="molecule type" value="Genomic_DNA"/>
</dbReference>
<evidence type="ECO:0000313" key="4">
    <source>
        <dbReference type="EMBL" id="ARP98898.1"/>
    </source>
</evidence>
<dbReference type="SMART" id="SM00357">
    <property type="entry name" value="CSP"/>
    <property type="match status" value="1"/>
</dbReference>
<dbReference type="PRINTS" id="PR00050">
    <property type="entry name" value="COLDSHOCK"/>
</dbReference>
<dbReference type="Gene3D" id="2.40.50.140">
    <property type="entry name" value="Nucleic acid-binding proteins"/>
    <property type="match status" value="1"/>
</dbReference>
<dbReference type="PANTHER" id="PTHR11544">
    <property type="entry name" value="COLD SHOCK DOMAIN CONTAINING PROTEINS"/>
    <property type="match status" value="1"/>
</dbReference>
<evidence type="ECO:0000256" key="2">
    <source>
        <dbReference type="ARBA" id="ARBA00022490"/>
    </source>
</evidence>
<dbReference type="PROSITE" id="PS51857">
    <property type="entry name" value="CSD_2"/>
    <property type="match status" value="1"/>
</dbReference>
<dbReference type="PIRSF" id="PIRSF002599">
    <property type="entry name" value="Cold_shock_A"/>
    <property type="match status" value="1"/>
</dbReference>
<dbReference type="OrthoDB" id="9801414at2"/>
<dbReference type="SUPFAM" id="SSF50249">
    <property type="entry name" value="Nucleic acid-binding proteins"/>
    <property type="match status" value="1"/>
</dbReference>
<dbReference type="InterPro" id="IPR019844">
    <property type="entry name" value="CSD_CS"/>
</dbReference>
<dbReference type="FunFam" id="2.40.50.140:FF:000006">
    <property type="entry name" value="Cold shock protein CspC"/>
    <property type="match status" value="1"/>
</dbReference>
<reference evidence="4 5" key="1">
    <citation type="submission" date="2017-05" db="EMBL/GenBank/DDBJ databases">
        <title>Full genome sequence of Pseudorhodoplanes sinuspersici.</title>
        <authorList>
            <person name="Dastgheib S.M.M."/>
            <person name="Shavandi M."/>
            <person name="Tirandaz H."/>
        </authorList>
    </citation>
    <scope>NUCLEOTIDE SEQUENCE [LARGE SCALE GENOMIC DNA]</scope>
    <source>
        <strain evidence="4 5">RIPI110</strain>
    </source>
</reference>
<dbReference type="InterPro" id="IPR050181">
    <property type="entry name" value="Cold_shock_domain"/>
</dbReference>
<keyword evidence="2" id="KW-0963">Cytoplasm</keyword>
<dbReference type="CDD" id="cd04458">
    <property type="entry name" value="CSP_CDS"/>
    <property type="match status" value="1"/>
</dbReference>
<dbReference type="Proteomes" id="UP000194137">
    <property type="component" value="Chromosome"/>
</dbReference>
<name>A0A1W6ZNC8_9HYPH</name>
<dbReference type="InterPro" id="IPR011129">
    <property type="entry name" value="CSD"/>
</dbReference>
<dbReference type="GO" id="GO:0005829">
    <property type="term" value="C:cytosol"/>
    <property type="evidence" value="ECO:0007669"/>
    <property type="project" value="UniProtKB-ARBA"/>
</dbReference>
<comment type="subcellular location">
    <subcellularLocation>
        <location evidence="1 3">Cytoplasm</location>
    </subcellularLocation>
</comment>
<dbReference type="InterPro" id="IPR002059">
    <property type="entry name" value="CSP_DNA-bd"/>
</dbReference>
<proteinExistence type="predicted"/>
<organism evidence="4 5">
    <name type="scientific">Pseudorhodoplanes sinuspersici</name>
    <dbReference type="NCBI Taxonomy" id="1235591"/>
    <lineage>
        <taxon>Bacteria</taxon>
        <taxon>Pseudomonadati</taxon>
        <taxon>Pseudomonadota</taxon>
        <taxon>Alphaproteobacteria</taxon>
        <taxon>Hyphomicrobiales</taxon>
        <taxon>Pseudorhodoplanes</taxon>
    </lineage>
</organism>
<dbReference type="InterPro" id="IPR012156">
    <property type="entry name" value="Cold_shock_CspA"/>
</dbReference>
<protein>
    <submittedName>
        <fullName evidence="4">Cold-shock protein</fullName>
    </submittedName>
</protein>
<dbReference type="PROSITE" id="PS00352">
    <property type="entry name" value="CSD_1"/>
    <property type="match status" value="1"/>
</dbReference>
<keyword evidence="5" id="KW-1185">Reference proteome</keyword>
<dbReference type="RefSeq" id="WP_086087310.1">
    <property type="nucleotide sequence ID" value="NZ_CP021112.1"/>
</dbReference>
<dbReference type="KEGG" id="psin:CAK95_07255"/>
<sequence length="67" mass="7226">MATGTVKWFNATKGYGFIQPGGGGKDVFVHISAVQRAGLTGLNEGQQIEYEVVSNRGRESAENLKVR</sequence>
<accession>A0A1W6ZNC8</accession>
<dbReference type="AlphaFoldDB" id="A0A1W6ZNC8"/>
<evidence type="ECO:0000256" key="3">
    <source>
        <dbReference type="RuleBase" id="RU000408"/>
    </source>
</evidence>